<dbReference type="InterPro" id="IPR006059">
    <property type="entry name" value="SBP"/>
</dbReference>
<keyword evidence="4" id="KW-1185">Reference proteome</keyword>
<proteinExistence type="predicted"/>
<feature type="region of interest" description="Disordered" evidence="1">
    <location>
        <begin position="28"/>
        <end position="47"/>
    </location>
</feature>
<dbReference type="Pfam" id="PF01547">
    <property type="entry name" value="SBP_bac_1"/>
    <property type="match status" value="1"/>
</dbReference>
<evidence type="ECO:0000313" key="4">
    <source>
        <dbReference type="Proteomes" id="UP000318521"/>
    </source>
</evidence>
<reference evidence="3 4" key="1">
    <citation type="submission" date="2019-07" db="EMBL/GenBank/DDBJ databases">
        <authorList>
            <person name="Park Y.J."/>
            <person name="Jeong S.E."/>
            <person name="Jung H.S."/>
        </authorList>
    </citation>
    <scope>NUCLEOTIDE SEQUENCE [LARGE SCALE GENOMIC DNA]</scope>
    <source>
        <strain evidence="4">P16(2019)</strain>
    </source>
</reference>
<dbReference type="PANTHER" id="PTHR43649:SF11">
    <property type="entry name" value="ABC TRANSPORTER SUBSTRATE-BINDING PROTEIN YESO-RELATED"/>
    <property type="match status" value="1"/>
</dbReference>
<protein>
    <submittedName>
        <fullName evidence="3">Extracellular solute-binding protein</fullName>
    </submittedName>
</protein>
<dbReference type="PROSITE" id="PS51257">
    <property type="entry name" value="PROKAR_LIPOPROTEIN"/>
    <property type="match status" value="1"/>
</dbReference>
<comment type="caution">
    <text evidence="3">The sequence shown here is derived from an EMBL/GenBank/DDBJ whole genome shotgun (WGS) entry which is preliminary data.</text>
</comment>
<dbReference type="EMBL" id="VLXZ01000001">
    <property type="protein sequence ID" value="TSB48123.1"/>
    <property type="molecule type" value="Genomic_DNA"/>
</dbReference>
<evidence type="ECO:0000256" key="1">
    <source>
        <dbReference type="SAM" id="MobiDB-lite"/>
    </source>
</evidence>
<accession>A0A554A353</accession>
<dbReference type="RefSeq" id="WP_143846468.1">
    <property type="nucleotide sequence ID" value="NZ_VLXZ01000001.1"/>
</dbReference>
<feature type="chain" id="PRO_5022216025" evidence="2">
    <location>
        <begin position="24"/>
        <end position="439"/>
    </location>
</feature>
<dbReference type="OrthoDB" id="7918484at2"/>
<dbReference type="AlphaFoldDB" id="A0A554A353"/>
<organism evidence="3 4">
    <name type="scientific">Alkalicoccobacillus porphyridii</name>
    <dbReference type="NCBI Taxonomy" id="2597270"/>
    <lineage>
        <taxon>Bacteria</taxon>
        <taxon>Bacillati</taxon>
        <taxon>Bacillota</taxon>
        <taxon>Bacilli</taxon>
        <taxon>Bacillales</taxon>
        <taxon>Bacillaceae</taxon>
        <taxon>Alkalicoccobacillus</taxon>
    </lineage>
</organism>
<keyword evidence="2" id="KW-0732">Signal</keyword>
<evidence type="ECO:0000313" key="3">
    <source>
        <dbReference type="EMBL" id="TSB48123.1"/>
    </source>
</evidence>
<dbReference type="SUPFAM" id="SSF53850">
    <property type="entry name" value="Periplasmic binding protein-like II"/>
    <property type="match status" value="1"/>
</dbReference>
<feature type="signal peptide" evidence="2">
    <location>
        <begin position="1"/>
        <end position="23"/>
    </location>
</feature>
<feature type="compositionally biased region" description="Gly residues" evidence="1">
    <location>
        <begin position="35"/>
        <end position="44"/>
    </location>
</feature>
<gene>
    <name evidence="3" type="ORF">FN960_00780</name>
</gene>
<dbReference type="Gene3D" id="3.40.190.10">
    <property type="entry name" value="Periplasmic binding protein-like II"/>
    <property type="match status" value="2"/>
</dbReference>
<dbReference type="PANTHER" id="PTHR43649">
    <property type="entry name" value="ARABINOSE-BINDING PROTEIN-RELATED"/>
    <property type="match status" value="1"/>
</dbReference>
<sequence length="439" mass="49072">MKKKWFGLTTSILTASLIMTACAGGASGGDNTDSTGGGDGGNGGDEQVTLRMSWWGSQERHDMTFKIIEMYEDANPHVKIEPEFTGFDGYFERMAAQAAGNNLPDIMQQNFGEYLNLYASQNLLTDLSEFLDDGTIDVSQVDELVLESGVKDGKQLGIPSGMNALTVIYSQEMLDEAGVEIDENWTWEDFEEIAYQVHEELDTYGTRSFDPKNIFEYYLREKGHTLFNEDGTGLGYDDDQLLTDFLTLEKNMVDDGVAPGYDVVQQIQGIEDELIVHGTAPFDFRWSNQVVTMSSAADYSFDLNVLPGENNNQAMYLKPAMLWSVSENSQNKEEAAKFIDFFTNTAEVFETIGSDRGVPINAEIRDGMQADLNEVETKIYEYIDYVTENSSPIDTNFPAESTEVLQALENVDERVMYGQLTPEEGAEEFRRTAEMILGN</sequence>
<dbReference type="InterPro" id="IPR050490">
    <property type="entry name" value="Bact_solute-bd_prot1"/>
</dbReference>
<dbReference type="Proteomes" id="UP000318521">
    <property type="component" value="Unassembled WGS sequence"/>
</dbReference>
<evidence type="ECO:0000256" key="2">
    <source>
        <dbReference type="SAM" id="SignalP"/>
    </source>
</evidence>
<name>A0A554A353_9BACI</name>